<dbReference type="GO" id="GO:0009313">
    <property type="term" value="P:oligosaccharide catabolic process"/>
    <property type="evidence" value="ECO:0007669"/>
    <property type="project" value="TreeGrafter"/>
</dbReference>
<dbReference type="InterPro" id="IPR013320">
    <property type="entry name" value="ConA-like_dom_sf"/>
</dbReference>
<sequence>MSRHHFYSAVLLLVVMMCCGFGAAHAVESNLRDAQMPQWVDIFVSGKTRVLAKDGTEVGASDSFGAGSPVIAGGVMAVVTTGNFLRDPVIFLSQSDVVGGYFNPAWDWSFLVAKVSEDTWRAHTVFHTANETELVGVARLPTTIGKGNKVYLLVESYEKKYDGAAKKWTTDGKDIKLIVGDARPSTGRRESGTIIWGDPTSLLQQLTPETQTELKKLAPFGGAGVLMENGTLVFPLSGTNEQRGHSNRITYSTDDGTNWVFPAGTPPAECVGISITEWETGQILMVTGCTIGRKVYESRDMGTTWTEAVGTLPGVWVNARSGTRWTVDLSVGSLITATIEGVKVMLYTHKRYRTLGEKGEGALSLCHGQQPHVLGLDRFMWRVFWSETVSNNLLHSDGALHITRLTYTGAGTVISLARLTRELETIKSTLSNWKKLDASFSKSSTPTAGLVGFLSNAASDDTWLDDYGCVNANVTRATKVHNGFKFMGAGSKAVWPVNTWEENTYYGFVNHDFTVVATVVIHKAPSESTPLLGAGLGDNDGTKFIGLSYDANRNWETVFSAKKTASGSTWEPGKEYQVALMLQGANKGSVYVDAKLVGSPETLPTPETRGAEITHFYIGGDEGDSGSDLTVTNSFLYNRPLSEDELKMVKKKEDSVRGDVSRVLPLLLLGLWGLTGLY</sequence>
<dbReference type="PANTHER" id="PTHR10628">
    <property type="entry name" value="SIALIDASE"/>
    <property type="match status" value="1"/>
</dbReference>
<feature type="signal peptide" evidence="2">
    <location>
        <begin position="1"/>
        <end position="26"/>
    </location>
</feature>
<evidence type="ECO:0000259" key="3">
    <source>
        <dbReference type="Pfam" id="PF13859"/>
    </source>
</evidence>
<dbReference type="VEuPathDB" id="TriTrypDB:TcCL_NonESM03633"/>
<protein>
    <submittedName>
        <fullName evidence="5">Surface protein-1</fullName>
    </submittedName>
</protein>
<dbReference type="InterPro" id="IPR008377">
    <property type="entry name" value="Sialidase_trypan"/>
</dbReference>
<name>Q94798_TRYCR</name>
<feature type="domain" description="Sialidase" evidence="3">
    <location>
        <begin position="116"/>
        <end position="365"/>
    </location>
</feature>
<dbReference type="GO" id="GO:0006689">
    <property type="term" value="P:ganglioside catabolic process"/>
    <property type="evidence" value="ECO:0007669"/>
    <property type="project" value="TreeGrafter"/>
</dbReference>
<dbReference type="VEuPathDB" id="TriTrypDB:TcCLB.509777.30"/>
<reference evidence="5" key="1">
    <citation type="submission" date="1996-10" db="EMBL/GenBank/DDBJ databases">
        <authorList>
            <person name="Santos M.A.M."/>
            <person name="Garg N."/>
            <person name="Tarleton R.L."/>
        </authorList>
    </citation>
    <scope>NUCLEOTIDE SEQUENCE</scope>
    <source>
        <strain evidence="5">Sylvio X-10/4</strain>
    </source>
</reference>
<evidence type="ECO:0000313" key="5">
    <source>
        <dbReference type="EMBL" id="AAB18265.1"/>
    </source>
</evidence>
<organism evidence="5">
    <name type="scientific">Trypanosoma cruzi</name>
    <dbReference type="NCBI Taxonomy" id="5693"/>
    <lineage>
        <taxon>Eukaryota</taxon>
        <taxon>Discoba</taxon>
        <taxon>Euglenozoa</taxon>
        <taxon>Kinetoplastea</taxon>
        <taxon>Metakinetoplastina</taxon>
        <taxon>Trypanosomatida</taxon>
        <taxon>Trypanosomatidae</taxon>
        <taxon>Trypanosoma</taxon>
        <taxon>Schizotrypanum</taxon>
    </lineage>
</organism>
<dbReference type="VEuPathDB" id="TriTrypDB:TcCLB.476833.10"/>
<dbReference type="VEuPathDB" id="TriTrypDB:ECC02_000782"/>
<dbReference type="Pfam" id="PF22925">
    <property type="entry name" value="TS_C"/>
    <property type="match status" value="1"/>
</dbReference>
<dbReference type="VEuPathDB" id="TriTrypDB:TCSYLVIO_006971"/>
<dbReference type="VEuPathDB" id="TriTrypDB:TcBrA4_0142630"/>
<dbReference type="GO" id="GO:0005737">
    <property type="term" value="C:cytoplasm"/>
    <property type="evidence" value="ECO:0007669"/>
    <property type="project" value="TreeGrafter"/>
</dbReference>
<dbReference type="CAZy" id="GH33">
    <property type="family name" value="Glycoside Hydrolase Family 33"/>
</dbReference>
<dbReference type="CDD" id="cd15482">
    <property type="entry name" value="Sialidase_non-viral"/>
    <property type="match status" value="1"/>
</dbReference>
<evidence type="ECO:0000256" key="2">
    <source>
        <dbReference type="SAM" id="SignalP"/>
    </source>
</evidence>
<dbReference type="InterPro" id="IPR055239">
    <property type="entry name" value="TS_C"/>
</dbReference>
<dbReference type="VEuPathDB" id="TriTrypDB:C4B63_31g119"/>
<dbReference type="GO" id="GO:0004308">
    <property type="term" value="F:exo-alpha-sialidase activity"/>
    <property type="evidence" value="ECO:0007669"/>
    <property type="project" value="InterPro"/>
</dbReference>
<feature type="chain" id="PRO_5004319500" evidence="2">
    <location>
        <begin position="27"/>
        <end position="678"/>
    </location>
</feature>
<dbReference type="VEuPathDB" id="TriTrypDB:C3747_206g24"/>
<evidence type="ECO:0000259" key="4">
    <source>
        <dbReference type="Pfam" id="PF22925"/>
    </source>
</evidence>
<keyword evidence="1" id="KW-0677">Repeat</keyword>
<dbReference type="SUPFAM" id="SSF50939">
    <property type="entry name" value="Sialidases"/>
    <property type="match status" value="1"/>
</dbReference>
<dbReference type="VEuPathDB" id="TriTrypDB:TcYC6_0130280"/>
<dbReference type="Gene3D" id="2.60.120.200">
    <property type="match status" value="1"/>
</dbReference>
<dbReference type="Gene3D" id="2.120.10.10">
    <property type="match status" value="1"/>
</dbReference>
<dbReference type="VEuPathDB" id="TriTrypDB:TcG_07029"/>
<dbReference type="AlphaFoldDB" id="Q94798"/>
<evidence type="ECO:0000256" key="1">
    <source>
        <dbReference type="ARBA" id="ARBA00022737"/>
    </source>
</evidence>
<dbReference type="InterPro" id="IPR026856">
    <property type="entry name" value="Sialidase_fam"/>
</dbReference>
<proteinExistence type="evidence at transcript level"/>
<dbReference type="VEuPathDB" id="TriTrypDB:Tc_MARK_8920"/>
<dbReference type="PRINTS" id="PR01803">
    <property type="entry name" value="TCSIALIDASE"/>
</dbReference>
<dbReference type="InterPro" id="IPR036278">
    <property type="entry name" value="Sialidase_sf"/>
</dbReference>
<dbReference type="EMBL" id="U74494">
    <property type="protein sequence ID" value="AAB18265.1"/>
    <property type="molecule type" value="mRNA"/>
</dbReference>
<dbReference type="VEuPathDB" id="TriTrypDB:TCDM_09250"/>
<dbReference type="InterPro" id="IPR011040">
    <property type="entry name" value="Sialidase"/>
</dbReference>
<dbReference type="Pfam" id="PF13859">
    <property type="entry name" value="BNR_3"/>
    <property type="match status" value="1"/>
</dbReference>
<dbReference type="GO" id="GO:0016020">
    <property type="term" value="C:membrane"/>
    <property type="evidence" value="ECO:0007669"/>
    <property type="project" value="TreeGrafter"/>
</dbReference>
<dbReference type="VEuPathDB" id="TriTrypDB:TCDM_04365"/>
<accession>Q94798</accession>
<dbReference type="SUPFAM" id="SSF49899">
    <property type="entry name" value="Concanavalin A-like lectins/glucanases"/>
    <property type="match status" value="1"/>
</dbReference>
<dbReference type="PANTHER" id="PTHR10628:SF30">
    <property type="entry name" value="EXO-ALPHA-SIALIDASE"/>
    <property type="match status" value="1"/>
</dbReference>
<feature type="domain" description="Trans-sialidase C-terminal" evidence="4">
    <location>
        <begin position="446"/>
        <end position="643"/>
    </location>
</feature>
<keyword evidence="2" id="KW-0732">Signal</keyword>
<dbReference type="VEuPathDB" id="TriTrypDB:TcCLB.507063.70"/>